<name>A0A8J6HVP7_TENMO</name>
<dbReference type="Proteomes" id="UP000719412">
    <property type="component" value="Unassembled WGS sequence"/>
</dbReference>
<reference evidence="2" key="1">
    <citation type="journal article" date="2020" name="J Insects Food Feed">
        <title>The yellow mealworm (Tenebrio molitor) genome: a resource for the emerging insects as food and feed industry.</title>
        <authorList>
            <person name="Eriksson T."/>
            <person name="Andere A."/>
            <person name="Kelstrup H."/>
            <person name="Emery V."/>
            <person name="Picard C."/>
        </authorList>
    </citation>
    <scope>NUCLEOTIDE SEQUENCE</scope>
    <source>
        <strain evidence="2">Stoneville</strain>
        <tissue evidence="2">Whole head</tissue>
    </source>
</reference>
<comment type="caution">
    <text evidence="2">The sequence shown here is derived from an EMBL/GenBank/DDBJ whole genome shotgun (WGS) entry which is preliminary data.</text>
</comment>
<keyword evidence="3" id="KW-1185">Reference proteome</keyword>
<dbReference type="EMBL" id="JABDTM020007745">
    <property type="protein sequence ID" value="KAH0821462.1"/>
    <property type="molecule type" value="Genomic_DNA"/>
</dbReference>
<accession>A0A8J6HVP7</accession>
<proteinExistence type="predicted"/>
<feature type="region of interest" description="Disordered" evidence="1">
    <location>
        <begin position="1"/>
        <end position="56"/>
    </location>
</feature>
<organism evidence="2 3">
    <name type="scientific">Tenebrio molitor</name>
    <name type="common">Yellow mealworm beetle</name>
    <dbReference type="NCBI Taxonomy" id="7067"/>
    <lineage>
        <taxon>Eukaryota</taxon>
        <taxon>Metazoa</taxon>
        <taxon>Ecdysozoa</taxon>
        <taxon>Arthropoda</taxon>
        <taxon>Hexapoda</taxon>
        <taxon>Insecta</taxon>
        <taxon>Pterygota</taxon>
        <taxon>Neoptera</taxon>
        <taxon>Endopterygota</taxon>
        <taxon>Coleoptera</taxon>
        <taxon>Polyphaga</taxon>
        <taxon>Cucujiformia</taxon>
        <taxon>Tenebrionidae</taxon>
        <taxon>Tenebrio</taxon>
    </lineage>
</organism>
<evidence type="ECO:0000313" key="2">
    <source>
        <dbReference type="EMBL" id="KAH0821462.1"/>
    </source>
</evidence>
<evidence type="ECO:0000256" key="1">
    <source>
        <dbReference type="SAM" id="MobiDB-lite"/>
    </source>
</evidence>
<dbReference type="AlphaFoldDB" id="A0A8J6HVP7"/>
<feature type="compositionally biased region" description="Basic residues" evidence="1">
    <location>
        <begin position="13"/>
        <end position="25"/>
    </location>
</feature>
<feature type="compositionally biased region" description="Low complexity" evidence="1">
    <location>
        <begin position="28"/>
        <end position="51"/>
    </location>
</feature>
<gene>
    <name evidence="2" type="ORF">GEV33_001330</name>
</gene>
<protein>
    <submittedName>
        <fullName evidence="2">Uncharacterized protein</fullName>
    </submittedName>
</protein>
<reference evidence="2" key="2">
    <citation type="submission" date="2021-08" db="EMBL/GenBank/DDBJ databases">
        <authorList>
            <person name="Eriksson T."/>
        </authorList>
    </citation>
    <scope>NUCLEOTIDE SEQUENCE</scope>
    <source>
        <strain evidence="2">Stoneville</strain>
        <tissue evidence="2">Whole head</tissue>
    </source>
</reference>
<sequence length="190" mass="21820">MFSKAPRFNSPKEKRKTPPCRKHTRTQSSSQGSHPPSTSTSSSELSPKSAPRYGPPFHLHEEITRALERIVEMETRFQNRLDVMEVLCLREVQPNDDGETSLESDQSTRAFVVEDGDVQEDATSCEERSGREDSVDFVNNCSEAIAEMVVSKLEERSRGISDEGKARRLWNRVIKCWRRIFSRRRSTKMN</sequence>
<evidence type="ECO:0000313" key="3">
    <source>
        <dbReference type="Proteomes" id="UP000719412"/>
    </source>
</evidence>